<evidence type="ECO:0000313" key="2">
    <source>
        <dbReference type="EMBL" id="SHF42894.1"/>
    </source>
</evidence>
<sequence>MRKVPTALLRPGSRVGRAVYNASGQVLLQAGTILTERFIARLKMLGIPAVYIDDFPGVEVEDVISEETRAQAIARVKTLLLSKSPRGTIPARALIGVKDIFGIVNEIIDELLSRRSLMINLVDIRSVDEYTFGHSVNVCVLAIITGITLGYSRRGLFHLGMAALLHDIGKTCIPLEILNKPGPLTDEEFELIKKHCIYGAEILKQDPGANILCRIVALQHHERYKGQGYPRGLKGPEIHEFAQITGLVDMYDALTADRVYRPAYPVHEVYEMIAGSGNYLFDFDIVQAFLSNVAAYPAGSLVRLSSGEIGVVLETERGFSLYPRVLVLFSPSRQPLARPYEIKLAEQRQLTIVEVIQDYWEAFPEAVKSMI</sequence>
<dbReference type="CDD" id="cd00077">
    <property type="entry name" value="HDc"/>
    <property type="match status" value="1"/>
</dbReference>
<dbReference type="Pfam" id="PF13487">
    <property type="entry name" value="HD_5"/>
    <property type="match status" value="1"/>
</dbReference>
<dbReference type="PANTHER" id="PTHR43155:SF2">
    <property type="entry name" value="CYCLIC DI-GMP PHOSPHODIESTERASE PA4108"/>
    <property type="match status" value="1"/>
</dbReference>
<protein>
    <submittedName>
        <fullName evidence="2">HD-GYP domain, c-di-GMP phosphodiesterase class II (Or its inactivated variant)</fullName>
    </submittedName>
</protein>
<dbReference type="InterPro" id="IPR037522">
    <property type="entry name" value="HD_GYP_dom"/>
</dbReference>
<reference evidence="3" key="1">
    <citation type="submission" date="2016-11" db="EMBL/GenBank/DDBJ databases">
        <authorList>
            <person name="Varghese N."/>
            <person name="Submissions S."/>
        </authorList>
    </citation>
    <scope>NUCLEOTIDE SEQUENCE [LARGE SCALE GENOMIC DNA]</scope>
    <source>
        <strain evidence="3">DSM 11792</strain>
    </source>
</reference>
<gene>
    <name evidence="2" type="ORF">SAMN02745218_02228</name>
</gene>
<dbReference type="RefSeq" id="WP_073166290.1">
    <property type="nucleotide sequence ID" value="NZ_FQUW01000029.1"/>
</dbReference>
<dbReference type="EMBL" id="FQUW01000029">
    <property type="protein sequence ID" value="SHF42894.1"/>
    <property type="molecule type" value="Genomic_DNA"/>
</dbReference>
<proteinExistence type="predicted"/>
<dbReference type="SMART" id="SM00471">
    <property type="entry name" value="HDc"/>
    <property type="match status" value="1"/>
</dbReference>
<feature type="domain" description="HD-GYP" evidence="1">
    <location>
        <begin position="109"/>
        <end position="305"/>
    </location>
</feature>
<name>A0A1M5BK22_9FIRM</name>
<dbReference type="SUPFAM" id="SSF109604">
    <property type="entry name" value="HD-domain/PDEase-like"/>
    <property type="match status" value="1"/>
</dbReference>
<dbReference type="AlphaFoldDB" id="A0A1M5BK22"/>
<dbReference type="PANTHER" id="PTHR43155">
    <property type="entry name" value="CYCLIC DI-GMP PHOSPHODIESTERASE PA4108-RELATED"/>
    <property type="match status" value="1"/>
</dbReference>
<keyword evidence="3" id="KW-1185">Reference proteome</keyword>
<evidence type="ECO:0000259" key="1">
    <source>
        <dbReference type="PROSITE" id="PS51832"/>
    </source>
</evidence>
<dbReference type="OrthoDB" id="9798833at2"/>
<evidence type="ECO:0000313" key="3">
    <source>
        <dbReference type="Proteomes" id="UP000184196"/>
    </source>
</evidence>
<accession>A0A1M5BK22</accession>
<dbReference type="Gene3D" id="1.10.3210.10">
    <property type="entry name" value="Hypothetical protein af1432"/>
    <property type="match status" value="1"/>
</dbReference>
<organism evidence="2 3">
    <name type="scientific">Desulfofundulus australicus DSM 11792</name>
    <dbReference type="NCBI Taxonomy" id="1121425"/>
    <lineage>
        <taxon>Bacteria</taxon>
        <taxon>Bacillati</taxon>
        <taxon>Bacillota</taxon>
        <taxon>Clostridia</taxon>
        <taxon>Eubacteriales</taxon>
        <taxon>Peptococcaceae</taxon>
        <taxon>Desulfofundulus</taxon>
    </lineage>
</organism>
<dbReference type="Proteomes" id="UP000184196">
    <property type="component" value="Unassembled WGS sequence"/>
</dbReference>
<dbReference type="PROSITE" id="PS51832">
    <property type="entry name" value="HD_GYP"/>
    <property type="match status" value="1"/>
</dbReference>
<dbReference type="InterPro" id="IPR003607">
    <property type="entry name" value="HD/PDEase_dom"/>
</dbReference>